<evidence type="ECO:0000313" key="1">
    <source>
        <dbReference type="EMBL" id="WWO48310.1"/>
    </source>
</evidence>
<dbReference type="Proteomes" id="UP001373909">
    <property type="component" value="Chromosome"/>
</dbReference>
<accession>A0ABZ2GTB8</accession>
<keyword evidence="2" id="KW-1185">Reference proteome</keyword>
<name>A0ABZ2GTB8_9BURK</name>
<dbReference type="EMBL" id="CP142523">
    <property type="protein sequence ID" value="WWO48310.1"/>
    <property type="molecule type" value="Genomic_DNA"/>
</dbReference>
<gene>
    <name evidence="1" type="ORF">OPV09_09480</name>
</gene>
<protein>
    <submittedName>
        <fullName evidence="1">Uncharacterized protein</fullName>
    </submittedName>
</protein>
<proteinExistence type="predicted"/>
<evidence type="ECO:0000313" key="2">
    <source>
        <dbReference type="Proteomes" id="UP001373909"/>
    </source>
</evidence>
<dbReference type="RefSeq" id="WP_338681388.1">
    <property type="nucleotide sequence ID" value="NZ_CP142523.1"/>
</dbReference>
<reference evidence="1 2" key="1">
    <citation type="submission" date="2024-01" db="EMBL/GenBank/DDBJ databases">
        <title>Draft genome sequences of nine bacterial species from freshwater ponds near Washington, DC.</title>
        <authorList>
            <person name="Pavloudi C."/>
            <person name="Oliver L."/>
            <person name="Slattery K."/>
            <person name="Lissner G."/>
            <person name="Saw J.H."/>
        </authorList>
    </citation>
    <scope>NUCLEOTIDE SEQUENCE [LARGE SCALE GENOMIC DNA]</scope>
    <source>
        <strain evidence="2">TB1-E2</strain>
    </source>
</reference>
<organism evidence="1 2">
    <name type="scientific">Janthinobacterium aestuarii</name>
    <dbReference type="NCBI Taxonomy" id="2985511"/>
    <lineage>
        <taxon>Bacteria</taxon>
        <taxon>Pseudomonadati</taxon>
        <taxon>Pseudomonadota</taxon>
        <taxon>Betaproteobacteria</taxon>
        <taxon>Burkholderiales</taxon>
        <taxon>Oxalobacteraceae</taxon>
        <taxon>Janthinobacterium</taxon>
    </lineage>
</organism>
<sequence length="164" mass="18123">MSASSHSCALMKPVYTLAEALAQDPARIAKTRSLTLDSSRPRMGLKGSQGLFASDEWWESIKAGRIQTQTVTGRIERMYFAGQDSRRGDQVNSFTLRLADGSTFDESIYTHRKQDTKLFVPGAMVTMVYALDELKEQPAADGSVNVARIVLEGYCVFQPHEPSA</sequence>